<keyword evidence="1" id="KW-1133">Transmembrane helix</keyword>
<keyword evidence="1" id="KW-0812">Transmembrane</keyword>
<evidence type="ECO:0000256" key="1">
    <source>
        <dbReference type="SAM" id="Phobius"/>
    </source>
</evidence>
<dbReference type="Proteomes" id="UP000198639">
    <property type="component" value="Unassembled WGS sequence"/>
</dbReference>
<name>A0A1I1PNG2_9BURK</name>
<feature type="transmembrane region" description="Helical" evidence="1">
    <location>
        <begin position="12"/>
        <end position="31"/>
    </location>
</feature>
<organism evidence="2 3">
    <name type="scientific">Massilia yuzhufengensis</name>
    <dbReference type="NCBI Taxonomy" id="1164594"/>
    <lineage>
        <taxon>Bacteria</taxon>
        <taxon>Pseudomonadati</taxon>
        <taxon>Pseudomonadota</taxon>
        <taxon>Betaproteobacteria</taxon>
        <taxon>Burkholderiales</taxon>
        <taxon>Oxalobacteraceae</taxon>
        <taxon>Telluria group</taxon>
        <taxon>Massilia</taxon>
    </lineage>
</organism>
<protein>
    <submittedName>
        <fullName evidence="2">Uncharacterized protein</fullName>
    </submittedName>
</protein>
<sequence>MNVPDDLKIPAIVFALLGALLAGASLVFLVLRPPGY</sequence>
<gene>
    <name evidence="2" type="ORF">SAMN05216204_11680</name>
</gene>
<keyword evidence="1" id="KW-0472">Membrane</keyword>
<evidence type="ECO:0000313" key="2">
    <source>
        <dbReference type="EMBL" id="SFD11295.1"/>
    </source>
</evidence>
<dbReference type="STRING" id="1164594.SAMN05216204_11680"/>
<evidence type="ECO:0000313" key="3">
    <source>
        <dbReference type="Proteomes" id="UP000198639"/>
    </source>
</evidence>
<keyword evidence="3" id="KW-1185">Reference proteome</keyword>
<proteinExistence type="predicted"/>
<reference evidence="3" key="1">
    <citation type="submission" date="2016-10" db="EMBL/GenBank/DDBJ databases">
        <authorList>
            <person name="Varghese N."/>
            <person name="Submissions S."/>
        </authorList>
    </citation>
    <scope>NUCLEOTIDE SEQUENCE [LARGE SCALE GENOMIC DNA]</scope>
    <source>
        <strain evidence="3">CGMCC 1.12041</strain>
    </source>
</reference>
<dbReference type="EMBL" id="FOLD01000016">
    <property type="protein sequence ID" value="SFD11295.1"/>
    <property type="molecule type" value="Genomic_DNA"/>
</dbReference>
<dbReference type="AlphaFoldDB" id="A0A1I1PNG2"/>
<accession>A0A1I1PNG2</accession>